<evidence type="ECO:0000313" key="2">
    <source>
        <dbReference type="EMBL" id="TCL60604.1"/>
    </source>
</evidence>
<dbReference type="InterPro" id="IPR011051">
    <property type="entry name" value="RmlC_Cupin_sf"/>
</dbReference>
<dbReference type="Proteomes" id="UP000295718">
    <property type="component" value="Unassembled WGS sequence"/>
</dbReference>
<accession>A0A4R1R527</accession>
<protein>
    <submittedName>
        <fullName evidence="2">Mannose-6-phosphate isomerase-like protein (Cupin superfamily)</fullName>
    </submittedName>
</protein>
<keyword evidence="3" id="KW-1185">Reference proteome</keyword>
<dbReference type="Pfam" id="PF07883">
    <property type="entry name" value="Cupin_2"/>
    <property type="match status" value="1"/>
</dbReference>
<dbReference type="GO" id="GO:0016853">
    <property type="term" value="F:isomerase activity"/>
    <property type="evidence" value="ECO:0007669"/>
    <property type="project" value="UniProtKB-KW"/>
</dbReference>
<dbReference type="SUPFAM" id="SSF51182">
    <property type="entry name" value="RmlC-like cupins"/>
    <property type="match status" value="1"/>
</dbReference>
<gene>
    <name evidence="2" type="ORF">EDD76_102302</name>
</gene>
<name>A0A4R1R527_9FIRM</name>
<dbReference type="InterPro" id="IPR052538">
    <property type="entry name" value="Flavonoid_dioxygenase-like"/>
</dbReference>
<dbReference type="AlphaFoldDB" id="A0A4R1R527"/>
<dbReference type="STRING" id="1469948.GCA_000732725_00338"/>
<dbReference type="RefSeq" id="WP_051869233.1">
    <property type="nucleotide sequence ID" value="NZ_JPNB01000001.1"/>
</dbReference>
<keyword evidence="2" id="KW-0413">Isomerase</keyword>
<dbReference type="CDD" id="cd02223">
    <property type="entry name" value="cupin_Bh2720-like"/>
    <property type="match status" value="1"/>
</dbReference>
<dbReference type="Gene3D" id="2.60.120.10">
    <property type="entry name" value="Jelly Rolls"/>
    <property type="match status" value="1"/>
</dbReference>
<dbReference type="PANTHER" id="PTHR43346">
    <property type="entry name" value="LIGAND BINDING DOMAIN PROTEIN, PUTATIVE (AFU_ORTHOLOGUE AFUA_6G14370)-RELATED"/>
    <property type="match status" value="1"/>
</dbReference>
<dbReference type="PANTHER" id="PTHR43346:SF1">
    <property type="entry name" value="QUERCETIN 2,3-DIOXYGENASE-RELATED"/>
    <property type="match status" value="1"/>
</dbReference>
<feature type="domain" description="Cupin type-2" evidence="1">
    <location>
        <begin position="50"/>
        <end position="125"/>
    </location>
</feature>
<dbReference type="OrthoDB" id="3231985at2"/>
<evidence type="ECO:0000313" key="3">
    <source>
        <dbReference type="Proteomes" id="UP000295718"/>
    </source>
</evidence>
<evidence type="ECO:0000259" key="1">
    <source>
        <dbReference type="Pfam" id="PF07883"/>
    </source>
</evidence>
<reference evidence="2 3" key="1">
    <citation type="submission" date="2019-03" db="EMBL/GenBank/DDBJ databases">
        <title>Genomic Encyclopedia of Type Strains, Phase IV (KMG-IV): sequencing the most valuable type-strain genomes for metagenomic binning, comparative biology and taxonomic classification.</title>
        <authorList>
            <person name="Goeker M."/>
        </authorList>
    </citation>
    <scope>NUCLEOTIDE SEQUENCE [LARGE SCALE GENOMIC DNA]</scope>
    <source>
        <strain evidence="2 3">DSM 100556</strain>
    </source>
</reference>
<dbReference type="InterPro" id="IPR014710">
    <property type="entry name" value="RmlC-like_jellyroll"/>
</dbReference>
<dbReference type="EMBL" id="SLUO01000002">
    <property type="protein sequence ID" value="TCL60604.1"/>
    <property type="molecule type" value="Genomic_DNA"/>
</dbReference>
<sequence length="149" mass="17244">MDNNTGRLPDNQNDVNQGSIPYITNLRQEVLDNTLFYTTRWTSKKIQFALMSVPVDTETGLDVHYTSDQFFYIEKGEALIIMGSCYNCINLQSYASEGYSIIVPAGMWHNVVNIGNLDLKMYSIFAPALHSYNTVFRTTQEWFDYYENY</sequence>
<comment type="caution">
    <text evidence="2">The sequence shown here is derived from an EMBL/GenBank/DDBJ whole genome shotgun (WGS) entry which is preliminary data.</text>
</comment>
<organism evidence="2 3">
    <name type="scientific">Kineothrix alysoides</name>
    <dbReference type="NCBI Taxonomy" id="1469948"/>
    <lineage>
        <taxon>Bacteria</taxon>
        <taxon>Bacillati</taxon>
        <taxon>Bacillota</taxon>
        <taxon>Clostridia</taxon>
        <taxon>Lachnospirales</taxon>
        <taxon>Lachnospiraceae</taxon>
        <taxon>Kineothrix</taxon>
    </lineage>
</organism>
<dbReference type="InterPro" id="IPR013096">
    <property type="entry name" value="Cupin_2"/>
</dbReference>
<proteinExistence type="predicted"/>